<sequence>MAIVYRQRQVTYVLLVIPVLAYLIVMTCIVTQFCPRSSPGQSELQDLQTKYQALVKILQERVVASGVAYSARRDNTGSDARTLLDSETRGKLEAFLRGQARDRAQNTYSRRKIVKNYIDRQSDEPPQVEKSGSNIHWRFDQTSEEQKVASDAINHRSDLDSGQHRHLTHNCSTISGMRVRYQIGHGVSKQAFLAVHEGRPVVIKMVTRHAQEVKWCLEKLRQAKIKNLAAMVGVQDKGDEQDILQQAVNEEDMAKNEVVQNNGYTDKKRLPYISDARVWPNNSRNTNAWEARLDAANINKLTADSRMKGNLYTAHRGSQSQPKIHASIATAQLGAGERSARESLGSLKTHKGEKPRGMNQVELTQSERQGCYTAPTARVMKEILLSLQLTHPNLASMLGYCVRSEESESTDISEHGVISVFELGSRFILDNLQILPWQSRLRHATEMASLLHYLEFSPIGSLVVPDLKEGHLVMVNDSLKLIDLDDVNNLEPECGPHRKPKDTCPYGLRCSRALCEGFNAKENMKNMNLLVFKRLLFPTTFPSHIVPDIGQLNADLDSLKLTAGELFAKLRELQDRAVSLE</sequence>
<protein>
    <submittedName>
        <fullName evidence="2">Protein kinase domain-containing protein, cytoplasmic</fullName>
    </submittedName>
</protein>
<keyword evidence="2" id="KW-0418">Kinase</keyword>
<dbReference type="Proteomes" id="UP000735302">
    <property type="component" value="Unassembled WGS sequence"/>
</dbReference>
<evidence type="ECO:0000313" key="2">
    <source>
        <dbReference type="EMBL" id="GFN90440.1"/>
    </source>
</evidence>
<dbReference type="PANTHER" id="PTHR46448">
    <property type="entry name" value="PROTEIN KINASE DOMAIN-CONTAINING PROTEIN"/>
    <property type="match status" value="1"/>
</dbReference>
<evidence type="ECO:0000313" key="3">
    <source>
        <dbReference type="Proteomes" id="UP000735302"/>
    </source>
</evidence>
<keyword evidence="1" id="KW-0812">Transmembrane</keyword>
<dbReference type="GO" id="GO:0004715">
    <property type="term" value="F:non-membrane spanning protein tyrosine kinase activity"/>
    <property type="evidence" value="ECO:0007669"/>
    <property type="project" value="InterPro"/>
</dbReference>
<dbReference type="Gene3D" id="1.10.510.10">
    <property type="entry name" value="Transferase(Phosphotransferase) domain 1"/>
    <property type="match status" value="1"/>
</dbReference>
<organism evidence="2 3">
    <name type="scientific">Plakobranchus ocellatus</name>
    <dbReference type="NCBI Taxonomy" id="259542"/>
    <lineage>
        <taxon>Eukaryota</taxon>
        <taxon>Metazoa</taxon>
        <taxon>Spiralia</taxon>
        <taxon>Lophotrochozoa</taxon>
        <taxon>Mollusca</taxon>
        <taxon>Gastropoda</taxon>
        <taxon>Heterobranchia</taxon>
        <taxon>Euthyneura</taxon>
        <taxon>Panpulmonata</taxon>
        <taxon>Sacoglossa</taxon>
        <taxon>Placobranchoidea</taxon>
        <taxon>Plakobranchidae</taxon>
        <taxon>Plakobranchus</taxon>
    </lineage>
</organism>
<keyword evidence="1" id="KW-0472">Membrane</keyword>
<name>A0AAV3YTL2_9GAST</name>
<dbReference type="InterPro" id="IPR042983">
    <property type="entry name" value="PKDCC"/>
</dbReference>
<keyword evidence="2" id="KW-0808">Transferase</keyword>
<dbReference type="EMBL" id="BLXT01002034">
    <property type="protein sequence ID" value="GFN90440.1"/>
    <property type="molecule type" value="Genomic_DNA"/>
</dbReference>
<proteinExistence type="predicted"/>
<dbReference type="GO" id="GO:0005576">
    <property type="term" value="C:extracellular region"/>
    <property type="evidence" value="ECO:0007669"/>
    <property type="project" value="TreeGrafter"/>
</dbReference>
<dbReference type="AlphaFoldDB" id="A0AAV3YTL2"/>
<evidence type="ECO:0000256" key="1">
    <source>
        <dbReference type="SAM" id="Phobius"/>
    </source>
</evidence>
<reference evidence="2 3" key="1">
    <citation type="journal article" date="2021" name="Elife">
        <title>Chloroplast acquisition without the gene transfer in kleptoplastic sea slugs, Plakobranchus ocellatus.</title>
        <authorList>
            <person name="Maeda T."/>
            <person name="Takahashi S."/>
            <person name="Yoshida T."/>
            <person name="Shimamura S."/>
            <person name="Takaki Y."/>
            <person name="Nagai Y."/>
            <person name="Toyoda A."/>
            <person name="Suzuki Y."/>
            <person name="Arimoto A."/>
            <person name="Ishii H."/>
            <person name="Satoh N."/>
            <person name="Nishiyama T."/>
            <person name="Hasebe M."/>
            <person name="Maruyama T."/>
            <person name="Minagawa J."/>
            <person name="Obokata J."/>
            <person name="Shigenobu S."/>
        </authorList>
    </citation>
    <scope>NUCLEOTIDE SEQUENCE [LARGE SCALE GENOMIC DNA]</scope>
</reference>
<comment type="caution">
    <text evidence="2">The sequence shown here is derived from an EMBL/GenBank/DDBJ whole genome shotgun (WGS) entry which is preliminary data.</text>
</comment>
<keyword evidence="1" id="KW-1133">Transmembrane helix</keyword>
<feature type="transmembrane region" description="Helical" evidence="1">
    <location>
        <begin position="12"/>
        <end position="33"/>
    </location>
</feature>
<accession>A0AAV3YTL2</accession>
<dbReference type="SUPFAM" id="SSF56112">
    <property type="entry name" value="Protein kinase-like (PK-like)"/>
    <property type="match status" value="1"/>
</dbReference>
<gene>
    <name evidence="2" type="ORF">PoB_001694600</name>
</gene>
<dbReference type="PANTHER" id="PTHR46448:SF1">
    <property type="entry name" value="PROTEIN KINASE DOMAIN-CONTAINING PROTEIN"/>
    <property type="match status" value="1"/>
</dbReference>
<dbReference type="InterPro" id="IPR011009">
    <property type="entry name" value="Kinase-like_dom_sf"/>
</dbReference>
<dbReference type="GO" id="GO:0001501">
    <property type="term" value="P:skeletal system development"/>
    <property type="evidence" value="ECO:0007669"/>
    <property type="project" value="TreeGrafter"/>
</dbReference>
<keyword evidence="3" id="KW-1185">Reference proteome</keyword>